<evidence type="ECO:0000256" key="3">
    <source>
        <dbReference type="PROSITE-ProRule" id="PRU00221"/>
    </source>
</evidence>
<dbReference type="AlphaFoldDB" id="A0A0D0CFM6"/>
<dbReference type="InterPro" id="IPR027417">
    <property type="entry name" value="P-loop_NTPase"/>
</dbReference>
<feature type="repeat" description="WD" evidence="3">
    <location>
        <begin position="746"/>
        <end position="787"/>
    </location>
</feature>
<gene>
    <name evidence="5" type="ORF">GYMLUDRAFT_173741</name>
</gene>
<dbReference type="GO" id="GO:0000398">
    <property type="term" value="P:mRNA splicing, via spliceosome"/>
    <property type="evidence" value="ECO:0007669"/>
    <property type="project" value="TreeGrafter"/>
</dbReference>
<dbReference type="PROSITE" id="PS00678">
    <property type="entry name" value="WD_REPEATS_1"/>
    <property type="match status" value="6"/>
</dbReference>
<protein>
    <recommendedName>
        <fullName evidence="4">Nephrocystin 3-like N-terminal domain-containing protein</fullName>
    </recommendedName>
</protein>
<feature type="repeat" description="WD" evidence="3">
    <location>
        <begin position="661"/>
        <end position="702"/>
    </location>
</feature>
<dbReference type="InterPro" id="IPR015943">
    <property type="entry name" value="WD40/YVTN_repeat-like_dom_sf"/>
</dbReference>
<dbReference type="Pfam" id="PF24883">
    <property type="entry name" value="NPHP3_N"/>
    <property type="match status" value="1"/>
</dbReference>
<feature type="repeat" description="WD" evidence="3">
    <location>
        <begin position="585"/>
        <end position="618"/>
    </location>
</feature>
<dbReference type="InterPro" id="IPR036322">
    <property type="entry name" value="WD40_repeat_dom_sf"/>
</dbReference>
<proteinExistence type="predicted"/>
<feature type="repeat" description="WD" evidence="3">
    <location>
        <begin position="1004"/>
        <end position="1045"/>
    </location>
</feature>
<dbReference type="Pfam" id="PF00400">
    <property type="entry name" value="WD40"/>
    <property type="match status" value="11"/>
</dbReference>
<accession>A0A0D0CFM6</accession>
<organism evidence="5 6">
    <name type="scientific">Collybiopsis luxurians FD-317 M1</name>
    <dbReference type="NCBI Taxonomy" id="944289"/>
    <lineage>
        <taxon>Eukaryota</taxon>
        <taxon>Fungi</taxon>
        <taxon>Dikarya</taxon>
        <taxon>Basidiomycota</taxon>
        <taxon>Agaricomycotina</taxon>
        <taxon>Agaricomycetes</taxon>
        <taxon>Agaricomycetidae</taxon>
        <taxon>Agaricales</taxon>
        <taxon>Marasmiineae</taxon>
        <taxon>Omphalotaceae</taxon>
        <taxon>Collybiopsis</taxon>
        <taxon>Collybiopsis luxurians</taxon>
    </lineage>
</organism>
<dbReference type="GO" id="GO:0017070">
    <property type="term" value="F:U6 snRNA binding"/>
    <property type="evidence" value="ECO:0007669"/>
    <property type="project" value="TreeGrafter"/>
</dbReference>
<dbReference type="PANTHER" id="PTHR19846">
    <property type="entry name" value="WD40 REPEAT PROTEIN"/>
    <property type="match status" value="1"/>
</dbReference>
<feature type="repeat" description="WD" evidence="3">
    <location>
        <begin position="961"/>
        <end position="1002"/>
    </location>
</feature>
<dbReference type="Proteomes" id="UP000053593">
    <property type="component" value="Unassembled WGS sequence"/>
</dbReference>
<evidence type="ECO:0000259" key="4">
    <source>
        <dbReference type="Pfam" id="PF24883"/>
    </source>
</evidence>
<dbReference type="PRINTS" id="PR00320">
    <property type="entry name" value="GPROTEINBRPT"/>
</dbReference>
<feature type="repeat" description="WD" evidence="3">
    <location>
        <begin position="618"/>
        <end position="659"/>
    </location>
</feature>
<feature type="repeat" description="WD" evidence="3">
    <location>
        <begin position="875"/>
        <end position="916"/>
    </location>
</feature>
<feature type="repeat" description="WD" evidence="3">
    <location>
        <begin position="918"/>
        <end position="959"/>
    </location>
</feature>
<dbReference type="SUPFAM" id="SSF50978">
    <property type="entry name" value="WD40 repeat-like"/>
    <property type="match status" value="1"/>
</dbReference>
<sequence>AHIDSDKICLKDTRVEIINKISNWIYVTGKNIPRGFFLYGPAGTGKSAISHTIGKQCKDENCLGAFFRFDRTFTVDRTPSKALQSIAYNLALYIPEFGNRLVELLDKDPYVSSSPSLKEQWQNLILKPAQSMLESKQVVIVIDALDECGHQQRDSTRMKFLSVLMDGINELPQNFRVLVTSRLEGDIAEILEKYGNLLQAQDMSALVNTKNDIYKYVVHRMERSINQGNFNLDQCRTLAERAENHFQWAYTVCEALHQQVKPGIKVRKRFERFMAMQANVDEGFNPLDQLYKSILQEIFDSEDENVMNEYRKVMAQVLAASKPLSKAALRNLQVSYLHYIEEDDEEQGVDAVIPWLGSLLTGVNQSDVPIQPVHTSIRDFLLDKDRSGIYAIEIENGHKIMAAGSIKLMTEQLHFNICNLPSSYLLNSQIINLEQLISAGISAELEYACCYWHNHLVENPGDASVLVLFKTFLFKYSLFWMEVLGILNQPQVILRSMENMMQWIQLAIVSLLCVVTEINQFGYIFGKMMAESTPHLYISALPFLPQQSALKKIYSLHFHNLATICEGHKIHWPSQQISLQLNGEVISVAFSPNGKRIIAGTDRSVQIWEIETGTLMGSLQHTDSVMCLDFSSDGRRIVSGLIDGLVCIWSTETESLVCSPMLGHTGPVTSVAFSPDGKRVVSGSYYQSLLIWDVETGTPLDTLQGPKSIVYSVAFSPDSKKIVTGSFESSLQVWDAVTGHPVGDLLQGHTGPVISVAFSPDGSRIVSGSYDKSLLIWDIETGTVIGSPLQGHTDSVNSVAFSPDGETIVSGSRDHSVQLWDVKTGFPIGNPFQGHAASVNSVAFSPDGKRIVTGSDDSSVRLWDAHPGQLAQDLLHGHTGSVESVGFSPDGKQIVSGSQDNTVQIWDTKTGDPMGKPLQGHTKAVVSVAFSPDGKKIVSGSRDESVLIWNTETGNRIGNPLQGHTDWVTSVAFSPDGKRIVSGSYDWSVRIWDAETGNPIGNPLQGHMAHVYSVAFSPDGKQIGSGSDDDSVRIWDVDAGISIGKPLQINDELFAVAFSPNGKNIACVSGQNVFLRNDGWICGSDSSLLLWIPPEYQAGLRLPHMKLLISRADKASLDLSKFVHGTNWTACFKGHDLSTDPF</sequence>
<evidence type="ECO:0000313" key="6">
    <source>
        <dbReference type="Proteomes" id="UP000053593"/>
    </source>
</evidence>
<dbReference type="SUPFAM" id="SSF52540">
    <property type="entry name" value="P-loop containing nucleoside triphosphate hydrolases"/>
    <property type="match status" value="1"/>
</dbReference>
<dbReference type="InterPro" id="IPR011047">
    <property type="entry name" value="Quinoprotein_ADH-like_sf"/>
</dbReference>
<dbReference type="SUPFAM" id="SSF50998">
    <property type="entry name" value="Quinoprotein alcohol dehydrogenase-like"/>
    <property type="match status" value="1"/>
</dbReference>
<dbReference type="OrthoDB" id="538223at2759"/>
<dbReference type="SMART" id="SM00320">
    <property type="entry name" value="WD40"/>
    <property type="match status" value="12"/>
</dbReference>
<evidence type="ECO:0000313" key="5">
    <source>
        <dbReference type="EMBL" id="KIK56907.1"/>
    </source>
</evidence>
<dbReference type="Gene3D" id="3.40.50.300">
    <property type="entry name" value="P-loop containing nucleotide triphosphate hydrolases"/>
    <property type="match status" value="1"/>
</dbReference>
<dbReference type="PROSITE" id="PS50294">
    <property type="entry name" value="WD_REPEATS_REGION"/>
    <property type="match status" value="10"/>
</dbReference>
<evidence type="ECO:0000256" key="1">
    <source>
        <dbReference type="ARBA" id="ARBA00022574"/>
    </source>
</evidence>
<keyword evidence="6" id="KW-1185">Reference proteome</keyword>
<dbReference type="InterPro" id="IPR056884">
    <property type="entry name" value="NPHP3-like_N"/>
</dbReference>
<keyword evidence="1 3" id="KW-0853">WD repeat</keyword>
<dbReference type="PROSITE" id="PS50082">
    <property type="entry name" value="WD_REPEATS_2"/>
    <property type="match status" value="11"/>
</dbReference>
<dbReference type="InterPro" id="IPR019775">
    <property type="entry name" value="WD40_repeat_CS"/>
</dbReference>
<reference evidence="5 6" key="1">
    <citation type="submission" date="2014-04" db="EMBL/GenBank/DDBJ databases">
        <title>Evolutionary Origins and Diversification of the Mycorrhizal Mutualists.</title>
        <authorList>
            <consortium name="DOE Joint Genome Institute"/>
            <consortium name="Mycorrhizal Genomics Consortium"/>
            <person name="Kohler A."/>
            <person name="Kuo A."/>
            <person name="Nagy L.G."/>
            <person name="Floudas D."/>
            <person name="Copeland A."/>
            <person name="Barry K.W."/>
            <person name="Cichocki N."/>
            <person name="Veneault-Fourrey C."/>
            <person name="LaButti K."/>
            <person name="Lindquist E.A."/>
            <person name="Lipzen A."/>
            <person name="Lundell T."/>
            <person name="Morin E."/>
            <person name="Murat C."/>
            <person name="Riley R."/>
            <person name="Ohm R."/>
            <person name="Sun H."/>
            <person name="Tunlid A."/>
            <person name="Henrissat B."/>
            <person name="Grigoriev I.V."/>
            <person name="Hibbett D.S."/>
            <person name="Martin F."/>
        </authorList>
    </citation>
    <scope>NUCLEOTIDE SEQUENCE [LARGE SCALE GENOMIC DNA]</scope>
    <source>
        <strain evidence="5 6">FD-317 M1</strain>
    </source>
</reference>
<dbReference type="GO" id="GO:0030621">
    <property type="term" value="F:U4 snRNA binding"/>
    <property type="evidence" value="ECO:0007669"/>
    <property type="project" value="TreeGrafter"/>
</dbReference>
<feature type="repeat" description="WD" evidence="3">
    <location>
        <begin position="832"/>
        <end position="873"/>
    </location>
</feature>
<keyword evidence="2" id="KW-0677">Repeat</keyword>
<dbReference type="CDD" id="cd00200">
    <property type="entry name" value="WD40"/>
    <property type="match status" value="1"/>
</dbReference>
<dbReference type="GO" id="GO:0046540">
    <property type="term" value="C:U4/U6 x U5 tri-snRNP complex"/>
    <property type="evidence" value="ECO:0007669"/>
    <property type="project" value="TreeGrafter"/>
</dbReference>
<feature type="domain" description="Nephrocystin 3-like N-terminal" evidence="4">
    <location>
        <begin position="31"/>
        <end position="182"/>
    </location>
</feature>
<evidence type="ECO:0000256" key="2">
    <source>
        <dbReference type="ARBA" id="ARBA00022737"/>
    </source>
</evidence>
<name>A0A0D0CFM6_9AGAR</name>
<dbReference type="InterPro" id="IPR020472">
    <property type="entry name" value="WD40_PAC1"/>
</dbReference>
<feature type="repeat" description="WD" evidence="3">
    <location>
        <begin position="789"/>
        <end position="830"/>
    </location>
</feature>
<feature type="non-terminal residue" evidence="5">
    <location>
        <position position="1142"/>
    </location>
</feature>
<dbReference type="EMBL" id="KN834794">
    <property type="protein sequence ID" value="KIK56907.1"/>
    <property type="molecule type" value="Genomic_DNA"/>
</dbReference>
<feature type="repeat" description="WD" evidence="3">
    <location>
        <begin position="703"/>
        <end position="744"/>
    </location>
</feature>
<dbReference type="PANTHER" id="PTHR19846:SF0">
    <property type="entry name" value="PRE-MRNA PROCESSING FACTOR 4"/>
    <property type="match status" value="1"/>
</dbReference>
<dbReference type="HOGENOM" id="CLU_000288_6_3_1"/>
<dbReference type="Gene3D" id="2.130.10.10">
    <property type="entry name" value="YVTN repeat-like/Quinoprotein amine dehydrogenase"/>
    <property type="match status" value="4"/>
</dbReference>
<dbReference type="InterPro" id="IPR001680">
    <property type="entry name" value="WD40_rpt"/>
</dbReference>